<dbReference type="OrthoDB" id="405996at2759"/>
<evidence type="ECO:0000256" key="2">
    <source>
        <dbReference type="ARBA" id="ARBA00008943"/>
    </source>
</evidence>
<dbReference type="EMBL" id="MCOG01000130">
    <property type="protein sequence ID" value="ORY39775.1"/>
    <property type="molecule type" value="Genomic_DNA"/>
</dbReference>
<dbReference type="EC" id="3.1.3.36" evidence="4"/>
<dbReference type="GO" id="GO:0005737">
    <property type="term" value="C:cytoplasm"/>
    <property type="evidence" value="ECO:0007669"/>
    <property type="project" value="UniProtKB-SubCell"/>
</dbReference>
<dbReference type="GO" id="GO:0015031">
    <property type="term" value="P:protein transport"/>
    <property type="evidence" value="ECO:0007669"/>
    <property type="project" value="UniProtKB-KW"/>
</dbReference>
<evidence type="ECO:0000313" key="11">
    <source>
        <dbReference type="Proteomes" id="UP000193920"/>
    </source>
</evidence>
<proteinExistence type="inferred from homology"/>
<dbReference type="PANTHER" id="PTHR11200">
    <property type="entry name" value="INOSITOL 5-PHOSPHATASE"/>
    <property type="match status" value="1"/>
</dbReference>
<dbReference type="GO" id="GO:0046856">
    <property type="term" value="P:phosphatidylinositol dephosphorylation"/>
    <property type="evidence" value="ECO:0007669"/>
    <property type="project" value="InterPro"/>
</dbReference>
<dbReference type="InterPro" id="IPR046985">
    <property type="entry name" value="IP5"/>
</dbReference>
<comment type="caution">
    <text evidence="10">The sequence shown here is derived from an EMBL/GenBank/DDBJ whole genome shotgun (WGS) entry which is preliminary data.</text>
</comment>
<sequence length="454" mass="52908">MIKKYKHINIINFFNENGENILEKVLDNYIQNSSDFIKHHIKKVDIQFNNNDNWKCKEIISNINLWLNNGKCLNKINICVDDDNYTLDKSKEDVINFLLGRYEEETGIILYDPLLYSIQTNIKNEIKKFSIQDKINILIGTWNVGGHPPAKDIFQWLYPEDEKLPDIYVIGIEEVVELIAKQVISTDTEKAKAWENEILKNLKKIDSSYVHLKSKQIIGTYITIFVRDINVEKINNVESALIKTGFKGSPANKGGVAISMNYYDSSLCFVTAHLAAGQLNIKDRNRDYHTISENIVFKGGKKIRDHDIIVWLGDFNYRINNLSNDVVRKMIEDDHLEELLKNDQLKTQITTGKIFNDYKEGQITFKPTYKFDIGTENYDTSPKLRIPAWCDRILFKAKNIKQKYYKSVDVCSCDHRPIKSLFEVIVTKIDKETKKKIEIELYNEQLNILKKEFI</sequence>
<keyword evidence="7" id="KW-0378">Hydrolase</keyword>
<dbReference type="AlphaFoldDB" id="A0A1Y2C0D7"/>
<dbReference type="PANTHER" id="PTHR11200:SF257">
    <property type="entry name" value="PHOSPHOINOSITIDE 5-PHOSPHATASE"/>
    <property type="match status" value="1"/>
</dbReference>
<keyword evidence="5" id="KW-0813">Transport</keyword>
<keyword evidence="8" id="KW-0653">Protein transport</keyword>
<organism evidence="10 11">
    <name type="scientific">Neocallimastix californiae</name>
    <dbReference type="NCBI Taxonomy" id="1754190"/>
    <lineage>
        <taxon>Eukaryota</taxon>
        <taxon>Fungi</taxon>
        <taxon>Fungi incertae sedis</taxon>
        <taxon>Chytridiomycota</taxon>
        <taxon>Chytridiomycota incertae sedis</taxon>
        <taxon>Neocallimastigomycetes</taxon>
        <taxon>Neocallimastigales</taxon>
        <taxon>Neocallimastigaceae</taxon>
        <taxon>Neocallimastix</taxon>
    </lineage>
</organism>
<gene>
    <name evidence="10" type="ORF">LY90DRAFT_510566</name>
</gene>
<dbReference type="InterPro" id="IPR036691">
    <property type="entry name" value="Endo/exonu/phosph_ase_sf"/>
</dbReference>
<protein>
    <recommendedName>
        <fullName evidence="4">phosphoinositide 5-phosphatase</fullName>
        <ecNumber evidence="4">3.1.3.36</ecNumber>
    </recommendedName>
</protein>
<feature type="domain" description="Inositol polyphosphate-related phosphatase" evidence="9">
    <location>
        <begin position="133"/>
        <end position="430"/>
    </location>
</feature>
<dbReference type="Gene3D" id="3.60.10.10">
    <property type="entry name" value="Endonuclease/exonuclease/phosphatase"/>
    <property type="match status" value="1"/>
</dbReference>
<keyword evidence="11" id="KW-1185">Reference proteome</keyword>
<evidence type="ECO:0000256" key="1">
    <source>
        <dbReference type="ARBA" id="ARBA00004496"/>
    </source>
</evidence>
<dbReference type="STRING" id="1754190.A0A1Y2C0D7"/>
<evidence type="ECO:0000256" key="6">
    <source>
        <dbReference type="ARBA" id="ARBA00022490"/>
    </source>
</evidence>
<dbReference type="SUPFAM" id="SSF56219">
    <property type="entry name" value="DNase I-like"/>
    <property type="match status" value="1"/>
</dbReference>
<dbReference type="Pfam" id="PF22669">
    <property type="entry name" value="Exo_endo_phos2"/>
    <property type="match status" value="1"/>
</dbReference>
<name>A0A1Y2C0D7_9FUNG</name>
<evidence type="ECO:0000256" key="5">
    <source>
        <dbReference type="ARBA" id="ARBA00022448"/>
    </source>
</evidence>
<keyword evidence="6" id="KW-0963">Cytoplasm</keyword>
<reference evidence="10 11" key="1">
    <citation type="submission" date="2016-08" db="EMBL/GenBank/DDBJ databases">
        <title>A Parts List for Fungal Cellulosomes Revealed by Comparative Genomics.</title>
        <authorList>
            <consortium name="DOE Joint Genome Institute"/>
            <person name="Haitjema C.H."/>
            <person name="Gilmore S.P."/>
            <person name="Henske J.K."/>
            <person name="Solomon K.V."/>
            <person name="De Groot R."/>
            <person name="Kuo A."/>
            <person name="Mondo S.J."/>
            <person name="Salamov A.A."/>
            <person name="Labutti K."/>
            <person name="Zhao Z."/>
            <person name="Chiniquy J."/>
            <person name="Barry K."/>
            <person name="Brewer H.M."/>
            <person name="Purvine S.O."/>
            <person name="Wright A.T."/>
            <person name="Boxma B."/>
            <person name="Van Alen T."/>
            <person name="Hackstein J.H."/>
            <person name="Baker S.E."/>
            <person name="Grigoriev I.V."/>
            <person name="O'Malley M.A."/>
        </authorList>
    </citation>
    <scope>NUCLEOTIDE SEQUENCE [LARGE SCALE GENOMIC DNA]</scope>
    <source>
        <strain evidence="10 11">G1</strain>
    </source>
</reference>
<comment type="similarity">
    <text evidence="2">Belongs to the synaptojanin family.</text>
</comment>
<evidence type="ECO:0000313" key="10">
    <source>
        <dbReference type="EMBL" id="ORY39775.1"/>
    </source>
</evidence>
<accession>A0A1Y2C0D7</accession>
<evidence type="ECO:0000256" key="8">
    <source>
        <dbReference type="ARBA" id="ARBA00022927"/>
    </source>
</evidence>
<evidence type="ECO:0000256" key="7">
    <source>
        <dbReference type="ARBA" id="ARBA00022801"/>
    </source>
</evidence>
<dbReference type="GO" id="GO:0004439">
    <property type="term" value="F:phosphatidylinositol-4,5-bisphosphate 5-phosphatase activity"/>
    <property type="evidence" value="ECO:0007669"/>
    <property type="project" value="UniProtKB-EC"/>
</dbReference>
<comment type="similarity">
    <text evidence="3">In the central section; belongs to the inositol 1,4,5-trisphosphate 5-phosphatase family.</text>
</comment>
<dbReference type="SMART" id="SM00128">
    <property type="entry name" value="IPPc"/>
    <property type="match status" value="1"/>
</dbReference>
<evidence type="ECO:0000256" key="4">
    <source>
        <dbReference type="ARBA" id="ARBA00013044"/>
    </source>
</evidence>
<dbReference type="FunFam" id="3.60.10.10:FF:000029">
    <property type="entry name" value="Inositol polyphosphate 5-phosphatase"/>
    <property type="match status" value="1"/>
</dbReference>
<comment type="subcellular location">
    <subcellularLocation>
        <location evidence="1">Cytoplasm</location>
    </subcellularLocation>
</comment>
<evidence type="ECO:0000259" key="9">
    <source>
        <dbReference type="SMART" id="SM00128"/>
    </source>
</evidence>
<evidence type="ECO:0000256" key="3">
    <source>
        <dbReference type="ARBA" id="ARBA00009678"/>
    </source>
</evidence>
<dbReference type="Proteomes" id="UP000193920">
    <property type="component" value="Unassembled WGS sequence"/>
</dbReference>
<dbReference type="InterPro" id="IPR000300">
    <property type="entry name" value="IPPc"/>
</dbReference>